<keyword evidence="5 8" id="KW-0472">Membrane</keyword>
<gene>
    <name evidence="11" type="primary">LOC115395894</name>
</gene>
<dbReference type="Gene3D" id="2.60.40.10">
    <property type="entry name" value="Immunoglobulins"/>
    <property type="match status" value="2"/>
</dbReference>
<dbReference type="SUPFAM" id="SSF48726">
    <property type="entry name" value="Immunoglobulin"/>
    <property type="match status" value="2"/>
</dbReference>
<evidence type="ECO:0000259" key="10">
    <source>
        <dbReference type="PROSITE" id="PS50835"/>
    </source>
</evidence>
<name>A0A672GAL7_SALFA</name>
<evidence type="ECO:0000256" key="2">
    <source>
        <dbReference type="ARBA" id="ARBA00022475"/>
    </source>
</evidence>
<keyword evidence="6" id="KW-1015">Disulfide bond</keyword>
<dbReference type="PANTHER" id="PTHR19433">
    <property type="entry name" value="T-CELL RECEPTOR ALPHA CHAIN V REGION-RELATED"/>
    <property type="match status" value="1"/>
</dbReference>
<evidence type="ECO:0000313" key="12">
    <source>
        <dbReference type="Proteomes" id="UP000472267"/>
    </source>
</evidence>
<feature type="domain" description="Ig-like" evidence="10">
    <location>
        <begin position="158"/>
        <end position="247"/>
    </location>
</feature>
<keyword evidence="8" id="KW-1133">Transmembrane helix</keyword>
<feature type="chain" id="PRO_5025382108" evidence="9">
    <location>
        <begin position="22"/>
        <end position="345"/>
    </location>
</feature>
<reference evidence="11" key="3">
    <citation type="submission" date="2025-09" db="UniProtKB">
        <authorList>
            <consortium name="Ensembl"/>
        </authorList>
    </citation>
    <scope>IDENTIFICATION</scope>
</reference>
<dbReference type="GO" id="GO:0009617">
    <property type="term" value="P:response to bacterium"/>
    <property type="evidence" value="ECO:0007669"/>
    <property type="project" value="TreeGrafter"/>
</dbReference>
<evidence type="ECO:0000256" key="9">
    <source>
        <dbReference type="SAM" id="SignalP"/>
    </source>
</evidence>
<dbReference type="PROSITE" id="PS50835">
    <property type="entry name" value="IG_LIKE"/>
    <property type="match status" value="2"/>
</dbReference>
<evidence type="ECO:0000256" key="1">
    <source>
        <dbReference type="ARBA" id="ARBA00004236"/>
    </source>
</evidence>
<evidence type="ECO:0000256" key="5">
    <source>
        <dbReference type="ARBA" id="ARBA00023136"/>
    </source>
</evidence>
<dbReference type="InterPro" id="IPR036179">
    <property type="entry name" value="Ig-like_dom_sf"/>
</dbReference>
<dbReference type="InterPro" id="IPR003599">
    <property type="entry name" value="Ig_sub"/>
</dbReference>
<dbReference type="InParanoid" id="A0A672GAL7"/>
<feature type="signal peptide" evidence="9">
    <location>
        <begin position="1"/>
        <end position="21"/>
    </location>
</feature>
<accession>A0A672GAL7</accession>
<dbReference type="SMART" id="SM00406">
    <property type="entry name" value="IGv"/>
    <property type="match status" value="1"/>
</dbReference>
<dbReference type="CDD" id="cd00099">
    <property type="entry name" value="IgV"/>
    <property type="match status" value="1"/>
</dbReference>
<feature type="domain" description="Ig-like" evidence="10">
    <location>
        <begin position="27"/>
        <end position="120"/>
    </location>
</feature>
<dbReference type="OrthoDB" id="6370831at2759"/>
<comment type="subcellular location">
    <subcellularLocation>
        <location evidence="1">Cell membrane</location>
    </subcellularLocation>
</comment>
<keyword evidence="7" id="KW-0325">Glycoprotein</keyword>
<dbReference type="Proteomes" id="UP000472267">
    <property type="component" value="Chromosome 10"/>
</dbReference>
<evidence type="ECO:0000256" key="3">
    <source>
        <dbReference type="ARBA" id="ARBA00022729"/>
    </source>
</evidence>
<dbReference type="GO" id="GO:0005886">
    <property type="term" value="C:plasma membrane"/>
    <property type="evidence" value="ECO:0007669"/>
    <property type="project" value="UniProtKB-SubCell"/>
</dbReference>
<feature type="transmembrane region" description="Helical" evidence="8">
    <location>
        <begin position="257"/>
        <end position="280"/>
    </location>
</feature>
<protein>
    <submittedName>
        <fullName evidence="11">Uncharacterized LOC115395894</fullName>
    </submittedName>
</protein>
<evidence type="ECO:0000256" key="4">
    <source>
        <dbReference type="ARBA" id="ARBA00022859"/>
    </source>
</evidence>
<dbReference type="AlphaFoldDB" id="A0A672GAL7"/>
<organism evidence="11 12">
    <name type="scientific">Salarias fasciatus</name>
    <name type="common">Jewelled blenny</name>
    <name type="synonym">Blennius fasciatus</name>
    <dbReference type="NCBI Taxonomy" id="181472"/>
    <lineage>
        <taxon>Eukaryota</taxon>
        <taxon>Metazoa</taxon>
        <taxon>Chordata</taxon>
        <taxon>Craniata</taxon>
        <taxon>Vertebrata</taxon>
        <taxon>Euteleostomi</taxon>
        <taxon>Actinopterygii</taxon>
        <taxon>Neopterygii</taxon>
        <taxon>Teleostei</taxon>
        <taxon>Neoteleostei</taxon>
        <taxon>Acanthomorphata</taxon>
        <taxon>Ovalentaria</taxon>
        <taxon>Blenniimorphae</taxon>
        <taxon>Blenniiformes</taxon>
        <taxon>Blennioidei</taxon>
        <taxon>Blenniidae</taxon>
        <taxon>Salariinae</taxon>
        <taxon>Salarias</taxon>
    </lineage>
</organism>
<evidence type="ECO:0000256" key="7">
    <source>
        <dbReference type="ARBA" id="ARBA00023180"/>
    </source>
</evidence>
<dbReference type="InterPro" id="IPR013106">
    <property type="entry name" value="Ig_V-set"/>
</dbReference>
<keyword evidence="12" id="KW-1185">Reference proteome</keyword>
<dbReference type="InterPro" id="IPR007110">
    <property type="entry name" value="Ig-like_dom"/>
</dbReference>
<dbReference type="InterPro" id="IPR013783">
    <property type="entry name" value="Ig-like_fold"/>
</dbReference>
<dbReference type="Ensembl" id="ENSSFAT00005015957.1">
    <property type="protein sequence ID" value="ENSSFAP00005015332.1"/>
    <property type="gene ID" value="ENSSFAG00005008203.1"/>
</dbReference>
<proteinExistence type="predicted"/>
<keyword evidence="3 9" id="KW-0732">Signal</keyword>
<keyword evidence="4" id="KW-0391">Immunity</keyword>
<keyword evidence="8" id="KW-0812">Transmembrane</keyword>
<reference evidence="11" key="2">
    <citation type="submission" date="2025-08" db="UniProtKB">
        <authorList>
            <consortium name="Ensembl"/>
        </authorList>
    </citation>
    <scope>IDENTIFICATION</scope>
</reference>
<dbReference type="RefSeq" id="XP_029957431.1">
    <property type="nucleotide sequence ID" value="XM_030101571.1"/>
</dbReference>
<dbReference type="PANTHER" id="PTHR19433:SF127">
    <property type="entry name" value="NITR9"/>
    <property type="match status" value="1"/>
</dbReference>
<dbReference type="SMART" id="SM00409">
    <property type="entry name" value="IG"/>
    <property type="match status" value="2"/>
</dbReference>
<evidence type="ECO:0000256" key="8">
    <source>
        <dbReference type="SAM" id="Phobius"/>
    </source>
</evidence>
<reference evidence="11" key="1">
    <citation type="submission" date="2019-06" db="EMBL/GenBank/DDBJ databases">
        <authorList>
            <consortium name="Wellcome Sanger Institute Data Sharing"/>
        </authorList>
    </citation>
    <scope>NUCLEOTIDE SEQUENCE [LARGE SCALE GENOMIC DNA]</scope>
</reference>
<evidence type="ECO:0000256" key="6">
    <source>
        <dbReference type="ARBA" id="ARBA00023157"/>
    </source>
</evidence>
<dbReference type="InterPro" id="IPR052051">
    <property type="entry name" value="TCR_complex_component"/>
</dbReference>
<evidence type="ECO:0000313" key="11">
    <source>
        <dbReference type="Ensembl" id="ENSSFAP00005015332.1"/>
    </source>
</evidence>
<dbReference type="OMA" id="RNCSQYS"/>
<keyword evidence="2" id="KW-1003">Cell membrane</keyword>
<dbReference type="Pfam" id="PF07686">
    <property type="entry name" value="V-set"/>
    <property type="match status" value="2"/>
</dbReference>
<sequence length="345" mass="38663">MTPPKFVFYLTCLLLGKLVKMDHLKQPAAVLQDRRFVSIDIGDSLKLKCLGDNEAMKIFWYKQILGQKPELICSTYKYGTNGTFHNEFHNNPRFTVENTDGESALKISQLQVSDTGTYFCARSVSFMFEFEEGTTVSVKGSGLNTEVWVQQLRTDTVQSEGFDTLSCTVETGSCNEEHSVYWFKNSDEVFYTYGTNNSRCKRKPSTQSLSCVYNLPIKNLNRSPAGTYYCAIASCGYILFGNSTTLNYQGKLNSPGLVYFLSGALAVTVVLSVVLTVLLYKLNKRSRCQSTEGQARFSAPSMPEAESCEGAEDLHYAALNMNRSLKSKRQTVNTNSECVYSRIQK</sequence>
<dbReference type="GO" id="GO:0002376">
    <property type="term" value="P:immune system process"/>
    <property type="evidence" value="ECO:0007669"/>
    <property type="project" value="UniProtKB-KW"/>
</dbReference>
<dbReference type="GeneID" id="115395894"/>